<reference evidence="1 2" key="1">
    <citation type="submission" date="2018-03" db="EMBL/GenBank/DDBJ databases">
        <title>Cross-interface Injection: A General Nanoliter Liquid Handling Method Applied to Single Cells Genome Amplification Automated Nanoliter Liquid Handling Applied to Single Cell Multiple Displacement Amplification.</title>
        <authorList>
            <person name="Yun J."/>
            <person name="Xu P."/>
            <person name="Xu J."/>
            <person name="Dai X."/>
            <person name="Wang Y."/>
            <person name="Zheng X."/>
            <person name="Cao C."/>
            <person name="Yi Q."/>
            <person name="Zhu Y."/>
            <person name="Wang L."/>
            <person name="Dong Z."/>
            <person name="Huang Y."/>
            <person name="Huang L."/>
            <person name="Du W."/>
        </authorList>
    </citation>
    <scope>NUCLEOTIDE SEQUENCE [LARGE SCALE GENOMIC DNA]</scope>
    <source>
        <strain evidence="1 2">Z-D1-2</strain>
    </source>
</reference>
<dbReference type="Proteomes" id="UP000240608">
    <property type="component" value="Unassembled WGS sequence"/>
</dbReference>
<organism evidence="1 2">
    <name type="scientific">Marivirga lumbricoides</name>
    <dbReference type="NCBI Taxonomy" id="1046115"/>
    <lineage>
        <taxon>Bacteria</taxon>
        <taxon>Pseudomonadati</taxon>
        <taxon>Bacteroidota</taxon>
        <taxon>Cytophagia</taxon>
        <taxon>Cytophagales</taxon>
        <taxon>Marivirgaceae</taxon>
        <taxon>Marivirga</taxon>
    </lineage>
</organism>
<gene>
    <name evidence="1" type="ORF">C9994_09780</name>
</gene>
<sequence>MFEPSSIISFRFVQRNTNKSHVESYNFEYIYCFLLKTEFGCSKYIVTIKKYPNALLTIDFYRKIKSNEKYKVLSNDFKFGRVGATILDIMRDVQTKTDDNTFGILASSMLEENNNKSNKRFKVYIQILTRKVDSERYKVFGTNENSFIFVIPIERTNKKKKIFLEYETIFKETN</sequence>
<evidence type="ECO:0000313" key="1">
    <source>
        <dbReference type="EMBL" id="PTB95892.1"/>
    </source>
</evidence>
<comment type="caution">
    <text evidence="1">The sequence shown here is derived from an EMBL/GenBank/DDBJ whole genome shotgun (WGS) entry which is preliminary data.</text>
</comment>
<name>A0A2T4DQ11_9BACT</name>
<evidence type="ECO:0000313" key="2">
    <source>
        <dbReference type="Proteomes" id="UP000240608"/>
    </source>
</evidence>
<accession>A0A2T4DQ11</accession>
<dbReference type="EMBL" id="PYVU01000079">
    <property type="protein sequence ID" value="PTB95892.1"/>
    <property type="molecule type" value="Genomic_DNA"/>
</dbReference>
<proteinExistence type="predicted"/>
<dbReference type="AlphaFoldDB" id="A0A2T4DQ11"/>
<protein>
    <submittedName>
        <fullName evidence="1">Uncharacterized protein</fullName>
    </submittedName>
</protein>